<dbReference type="OMA" id="SGACANQ"/>
<reference evidence="5 6" key="1">
    <citation type="journal article" date="2012" name="Science">
        <title>The Paleozoic origin of enzymatic lignin decomposition reconstructed from 31 fungal genomes.</title>
        <authorList>
            <person name="Floudas D."/>
            <person name="Binder M."/>
            <person name="Riley R."/>
            <person name="Barry K."/>
            <person name="Blanchette R.A."/>
            <person name="Henrissat B."/>
            <person name="Martinez A.T."/>
            <person name="Otillar R."/>
            <person name="Spatafora J.W."/>
            <person name="Yadav J.S."/>
            <person name="Aerts A."/>
            <person name="Benoit I."/>
            <person name="Boyd A."/>
            <person name="Carlson A."/>
            <person name="Copeland A."/>
            <person name="Coutinho P.M."/>
            <person name="de Vries R.P."/>
            <person name="Ferreira P."/>
            <person name="Findley K."/>
            <person name="Foster B."/>
            <person name="Gaskell J."/>
            <person name="Glotzer D."/>
            <person name="Gorecki P."/>
            <person name="Heitman J."/>
            <person name="Hesse C."/>
            <person name="Hori C."/>
            <person name="Igarashi K."/>
            <person name="Jurgens J.A."/>
            <person name="Kallen N."/>
            <person name="Kersten P."/>
            <person name="Kohler A."/>
            <person name="Kuees U."/>
            <person name="Kumar T.K.A."/>
            <person name="Kuo A."/>
            <person name="LaButti K."/>
            <person name="Larrondo L.F."/>
            <person name="Lindquist E."/>
            <person name="Ling A."/>
            <person name="Lombard V."/>
            <person name="Lucas S."/>
            <person name="Lundell T."/>
            <person name="Martin R."/>
            <person name="McLaughlin D.J."/>
            <person name="Morgenstern I."/>
            <person name="Morin E."/>
            <person name="Murat C."/>
            <person name="Nagy L.G."/>
            <person name="Nolan M."/>
            <person name="Ohm R.A."/>
            <person name="Patyshakuliyeva A."/>
            <person name="Rokas A."/>
            <person name="Ruiz-Duenas F.J."/>
            <person name="Sabat G."/>
            <person name="Salamov A."/>
            <person name="Samejima M."/>
            <person name="Schmutz J."/>
            <person name="Slot J.C."/>
            <person name="St John F."/>
            <person name="Stenlid J."/>
            <person name="Sun H."/>
            <person name="Sun S."/>
            <person name="Syed K."/>
            <person name="Tsang A."/>
            <person name="Wiebenga A."/>
            <person name="Young D."/>
            <person name="Pisabarro A."/>
            <person name="Eastwood D.C."/>
            <person name="Martin F."/>
            <person name="Cullen D."/>
            <person name="Grigoriev I.V."/>
            <person name="Hibbett D.S."/>
        </authorList>
    </citation>
    <scope>NUCLEOTIDE SEQUENCE [LARGE SCALE GENOMIC DNA]</scope>
    <source>
        <strain evidence="5 6">ATCC 11539</strain>
    </source>
</reference>
<dbReference type="Pfam" id="PF14716">
    <property type="entry name" value="HHH_8"/>
    <property type="match status" value="1"/>
</dbReference>
<sequence>CVNQDIVDKLQQLKELHEAKRGTEERWRVYAYGRAIGALRKYPKRITSYAEARKISGVGEKTAQKIMEILDTGELKRIETENTEDVKVTALFRGIYGVGSQTAFQWYAAGCKTLDDVRARKGGIKVSSVQELGLKYYDGKSRTIRTPPSLIALRGPMISRHQRSYAPR</sequence>
<dbReference type="GO" id="GO:0005634">
    <property type="term" value="C:nucleus"/>
    <property type="evidence" value="ECO:0007669"/>
    <property type="project" value="UniProtKB-SubCell"/>
</dbReference>
<dbReference type="InterPro" id="IPR018944">
    <property type="entry name" value="DNA_pol_lambd_fingers_domain"/>
</dbReference>
<evidence type="ECO:0000313" key="6">
    <source>
        <dbReference type="Proteomes" id="UP000030669"/>
    </source>
</evidence>
<dbReference type="PANTHER" id="PTHR11276:SF28">
    <property type="entry name" value="DNA POLYMERASE LAMBDA"/>
    <property type="match status" value="1"/>
</dbReference>
<organism evidence="5 6">
    <name type="scientific">Gloeophyllum trabeum (strain ATCC 11539 / FP-39264 / Madison 617)</name>
    <name type="common">Brown rot fungus</name>
    <dbReference type="NCBI Taxonomy" id="670483"/>
    <lineage>
        <taxon>Eukaryota</taxon>
        <taxon>Fungi</taxon>
        <taxon>Dikarya</taxon>
        <taxon>Basidiomycota</taxon>
        <taxon>Agaricomycotina</taxon>
        <taxon>Agaricomycetes</taxon>
        <taxon>Gloeophyllales</taxon>
        <taxon>Gloeophyllaceae</taxon>
        <taxon>Gloeophyllum</taxon>
    </lineage>
</organism>
<evidence type="ECO:0000313" key="5">
    <source>
        <dbReference type="EMBL" id="EPQ56001.1"/>
    </source>
</evidence>
<comment type="catalytic activity">
    <reaction evidence="2">
        <text>DNA(n) + a 2'-deoxyribonucleoside 5'-triphosphate = DNA(n+1) + diphosphate</text>
        <dbReference type="Rhea" id="RHEA:22508"/>
        <dbReference type="Rhea" id="RHEA-COMP:17339"/>
        <dbReference type="Rhea" id="RHEA-COMP:17340"/>
        <dbReference type="ChEBI" id="CHEBI:33019"/>
        <dbReference type="ChEBI" id="CHEBI:61560"/>
        <dbReference type="ChEBI" id="CHEBI:173112"/>
        <dbReference type="EC" id="2.7.7.7"/>
    </reaction>
</comment>
<dbReference type="RefSeq" id="XP_007865536.1">
    <property type="nucleotide sequence ID" value="XM_007867345.1"/>
</dbReference>
<evidence type="ECO:0000256" key="2">
    <source>
        <dbReference type="RuleBase" id="RU366014"/>
    </source>
</evidence>
<protein>
    <recommendedName>
        <fullName evidence="2">DNA polymerase</fullName>
        <ecNumber evidence="2">2.7.7.7</ecNumber>
    </recommendedName>
</protein>
<dbReference type="EMBL" id="KB469301">
    <property type="protein sequence ID" value="EPQ56001.1"/>
    <property type="molecule type" value="Genomic_DNA"/>
</dbReference>
<dbReference type="Proteomes" id="UP000030669">
    <property type="component" value="Unassembled WGS sequence"/>
</dbReference>
<comment type="function">
    <text evidence="2">DNA polymerase that functions in several pathways of DNA repair. Involved in base excision repair (BER) responsible for repair of lesions that give rise to abasic (AP) sites in DNA. Also contributes to DNA double-strand break repair by non-homologous end joining and homologous recombination. Has both template-dependent and template-independent (terminal transferase) DNA polymerase activities. Has also a 5'-deoxyribose-5-phosphate lyase (dRP lyase) activity.</text>
</comment>
<evidence type="ECO:0000256" key="1">
    <source>
        <dbReference type="PIRSR" id="PIRSR622312-50"/>
    </source>
</evidence>
<feature type="domain" description="DNA polymerase lambda fingers" evidence="3">
    <location>
        <begin position="91"/>
        <end position="138"/>
    </location>
</feature>
<dbReference type="eggNOG" id="KOG2534">
    <property type="taxonomic scope" value="Eukaryota"/>
</dbReference>
<dbReference type="FunFam" id="1.10.150.110:FF:000005">
    <property type="entry name" value="DNA polymerase POL4"/>
    <property type="match status" value="1"/>
</dbReference>
<dbReference type="STRING" id="670483.S7Q7M2"/>
<feature type="domain" description="Crossover junction endonuclease MUS81-like HHH" evidence="4">
    <location>
        <begin position="1"/>
        <end position="75"/>
    </location>
</feature>
<dbReference type="GO" id="GO:0046872">
    <property type="term" value="F:metal ion binding"/>
    <property type="evidence" value="ECO:0007669"/>
    <property type="project" value="UniProtKB-UniRule"/>
</dbReference>
<dbReference type="InterPro" id="IPR010996">
    <property type="entry name" value="HHH_MUS81"/>
</dbReference>
<keyword evidence="2" id="KW-0239">DNA-directed DNA polymerase</keyword>
<evidence type="ECO:0000259" key="4">
    <source>
        <dbReference type="Pfam" id="PF14716"/>
    </source>
</evidence>
<dbReference type="KEGG" id="gtr:GLOTRDRAFT_41174"/>
<comment type="similarity">
    <text evidence="2">Belongs to the DNA polymerase type-X family.</text>
</comment>
<accession>S7Q7M2</accession>
<keyword evidence="2" id="KW-0808">Transferase</keyword>
<dbReference type="InterPro" id="IPR002008">
    <property type="entry name" value="DNA_pol_X_beta-like"/>
</dbReference>
<dbReference type="GO" id="GO:0003887">
    <property type="term" value="F:DNA-directed DNA polymerase activity"/>
    <property type="evidence" value="ECO:0007669"/>
    <property type="project" value="UniProtKB-UniRule"/>
</dbReference>
<keyword evidence="2" id="KW-0539">Nucleus</keyword>
<keyword evidence="6" id="KW-1185">Reference proteome</keyword>
<evidence type="ECO:0000259" key="3">
    <source>
        <dbReference type="Pfam" id="PF10391"/>
    </source>
</evidence>
<dbReference type="PANTHER" id="PTHR11276">
    <property type="entry name" value="DNA POLYMERASE TYPE-X FAMILY MEMBER"/>
    <property type="match status" value="1"/>
</dbReference>
<keyword evidence="2" id="KW-0227">DNA damage</keyword>
<proteinExistence type="inferred from homology"/>
<dbReference type="Gene3D" id="1.10.150.20">
    <property type="entry name" value="5' to 3' exonuclease, C-terminal subdomain"/>
    <property type="match status" value="1"/>
</dbReference>
<dbReference type="GO" id="GO:0006303">
    <property type="term" value="P:double-strand break repair via nonhomologous end joining"/>
    <property type="evidence" value="ECO:0007669"/>
    <property type="project" value="TreeGrafter"/>
</dbReference>
<dbReference type="Pfam" id="PF10391">
    <property type="entry name" value="DNA_pol_lambd_f"/>
    <property type="match status" value="1"/>
</dbReference>
<dbReference type="InterPro" id="IPR027421">
    <property type="entry name" value="DNA_pol_lamdba_lyase_dom_sf"/>
</dbReference>
<dbReference type="InterPro" id="IPR022312">
    <property type="entry name" value="DNA_pol_X"/>
</dbReference>
<keyword evidence="2" id="KW-0234">DNA repair</keyword>
<dbReference type="Gene3D" id="1.10.150.110">
    <property type="entry name" value="DNA polymerase beta, N-terminal domain-like"/>
    <property type="match status" value="1"/>
</dbReference>
<dbReference type="HOGENOM" id="CLU_1590348_0_0_1"/>
<dbReference type="SUPFAM" id="SSF47802">
    <property type="entry name" value="DNA polymerase beta, N-terminal domain-like"/>
    <property type="match status" value="1"/>
</dbReference>
<name>S7Q7M2_GLOTA</name>
<gene>
    <name evidence="5" type="ORF">GLOTRDRAFT_41174</name>
</gene>
<dbReference type="EC" id="2.7.7.7" evidence="2"/>
<keyword evidence="2" id="KW-0548">Nucleotidyltransferase</keyword>
<dbReference type="SUPFAM" id="SSF81585">
    <property type="entry name" value="PsbU/PolX domain-like"/>
    <property type="match status" value="1"/>
</dbReference>
<dbReference type="GeneID" id="19306033"/>
<dbReference type="AlphaFoldDB" id="S7Q7M2"/>
<feature type="active site" description="Nucleophile; Schiff-base intermediate with DNA; for 5'-dRP lyase activity" evidence="1">
    <location>
        <position position="65"/>
    </location>
</feature>
<dbReference type="OrthoDB" id="205514at2759"/>
<feature type="non-terminal residue" evidence="5">
    <location>
        <position position="1"/>
    </location>
</feature>
<dbReference type="GO" id="GO:0003677">
    <property type="term" value="F:DNA binding"/>
    <property type="evidence" value="ECO:0007669"/>
    <property type="project" value="UniProtKB-UniRule"/>
</dbReference>
<comment type="subcellular location">
    <subcellularLocation>
        <location evidence="2">Nucleus</location>
    </subcellularLocation>
</comment>
<dbReference type="PRINTS" id="PR00870">
    <property type="entry name" value="DNAPOLXBETA"/>
</dbReference>